<dbReference type="InterPro" id="IPR049039">
    <property type="entry name" value="RMD1-3_a_helical_rpt"/>
</dbReference>
<comment type="subunit">
    <text evidence="2">Interacts with microtubules.</text>
</comment>
<gene>
    <name evidence="10" type="ORF">niasHS_014458</name>
</gene>
<comment type="caution">
    <text evidence="10">The sequence shown here is derived from an EMBL/GenBank/DDBJ whole genome shotgun (WGS) entry which is preliminary data.</text>
</comment>
<evidence type="ECO:0000256" key="1">
    <source>
        <dbReference type="ARBA" id="ARBA00004245"/>
    </source>
</evidence>
<dbReference type="EMBL" id="JBICCN010000333">
    <property type="protein sequence ID" value="KAL3076553.1"/>
    <property type="molecule type" value="Genomic_DNA"/>
</dbReference>
<evidence type="ECO:0000256" key="2">
    <source>
        <dbReference type="ARBA" id="ARBA00011375"/>
    </source>
</evidence>
<keyword evidence="6" id="KW-0206">Cytoskeleton</keyword>
<dbReference type="Pfam" id="PF10246">
    <property type="entry name" value="MRP-S35"/>
    <property type="match status" value="1"/>
</dbReference>
<dbReference type="Pfam" id="PF21033">
    <property type="entry name" value="RMD1-3"/>
    <property type="match status" value="1"/>
</dbReference>
<keyword evidence="11" id="KW-1185">Reference proteome</keyword>
<evidence type="ECO:0000256" key="5">
    <source>
        <dbReference type="ARBA" id="ARBA00022803"/>
    </source>
</evidence>
<organism evidence="10 11">
    <name type="scientific">Heterodera schachtii</name>
    <name type="common">Sugarbeet cyst nematode worm</name>
    <name type="synonym">Tylenchus schachtii</name>
    <dbReference type="NCBI Taxonomy" id="97005"/>
    <lineage>
        <taxon>Eukaryota</taxon>
        <taxon>Metazoa</taxon>
        <taxon>Ecdysozoa</taxon>
        <taxon>Nematoda</taxon>
        <taxon>Chromadorea</taxon>
        <taxon>Rhabditida</taxon>
        <taxon>Tylenchina</taxon>
        <taxon>Tylenchomorpha</taxon>
        <taxon>Tylenchoidea</taxon>
        <taxon>Heteroderidae</taxon>
        <taxon>Heteroderinae</taxon>
        <taxon>Heterodera</taxon>
    </lineage>
</organism>
<evidence type="ECO:0000256" key="6">
    <source>
        <dbReference type="ARBA" id="ARBA00023212"/>
    </source>
</evidence>
<dbReference type="InterPro" id="IPR011990">
    <property type="entry name" value="TPR-like_helical_dom_sf"/>
</dbReference>
<dbReference type="GO" id="GO:0005856">
    <property type="term" value="C:cytoskeleton"/>
    <property type="evidence" value="ECO:0007669"/>
    <property type="project" value="UniProtKB-SubCell"/>
</dbReference>
<name>A0ABD2IK29_HETSC</name>
<evidence type="ECO:0000313" key="11">
    <source>
        <dbReference type="Proteomes" id="UP001620645"/>
    </source>
</evidence>
<feature type="region of interest" description="Disordered" evidence="9">
    <location>
        <begin position="102"/>
        <end position="123"/>
    </location>
</feature>
<dbReference type="AlphaFoldDB" id="A0ABD2IK29"/>
<protein>
    <recommendedName>
        <fullName evidence="7">Regulator of microtubule dynamics protein 1</fullName>
    </recommendedName>
    <alternativeName>
        <fullName evidence="8">Protein FAM82B</fullName>
    </alternativeName>
</protein>
<dbReference type="PANTHER" id="PTHR16056:SF16">
    <property type="entry name" value="REGULATOR OF MICROTUBULE DYNAMICS PROTEIN 1"/>
    <property type="match status" value="1"/>
</dbReference>
<evidence type="ECO:0000256" key="9">
    <source>
        <dbReference type="SAM" id="MobiDB-lite"/>
    </source>
</evidence>
<sequence length="401" mass="45775">MASFAKLLRNSNFVKLGDFNGQILVGRVVHRVNDDLYIDFGLKFNAICRRPEENAEKYVVGTDVLIKLIDPELSERFMGSKNDLTLLEADAKLLGLYTKRRNDQRDGRGQRNSDESRTKRIGGGILAGGGAALSLSLFGLGKKEGTDEDGRMGTNDDNAGQHLLLIREADLYFESNLVENAYNVLRRHRSTKNPELLWRIARVLYKLGRQTKNAAERDRLCFEAFEFAQKALDHQPSTGSFGAHKWYAILLDRTAELEGNKARIAKAMEVKAHFERALELNPTDATTWHLLGVWHYELADLSTHKRWLASLVYGSPPETTYDEALRCFERAETLAPGFYSANNYYLGLVYEKMKRKEEAVKQFKMAYNAPMAEPDDLEYHNKALSRLKSYKYNEEQLCKEK</sequence>
<dbReference type="Gene3D" id="1.25.40.10">
    <property type="entry name" value="Tetratricopeptide repeat domain"/>
    <property type="match status" value="1"/>
</dbReference>
<evidence type="ECO:0000256" key="4">
    <source>
        <dbReference type="ARBA" id="ARBA00022737"/>
    </source>
</evidence>
<evidence type="ECO:0000313" key="10">
    <source>
        <dbReference type="EMBL" id="KAL3076553.1"/>
    </source>
</evidence>
<evidence type="ECO:0000256" key="3">
    <source>
        <dbReference type="ARBA" id="ARBA00022490"/>
    </source>
</evidence>
<dbReference type="InterPro" id="IPR019375">
    <property type="entry name" value="Ribosomal_bS1m"/>
</dbReference>
<evidence type="ECO:0000256" key="8">
    <source>
        <dbReference type="ARBA" id="ARBA00041958"/>
    </source>
</evidence>
<feature type="compositionally biased region" description="Basic and acidic residues" evidence="9">
    <location>
        <begin position="102"/>
        <end position="118"/>
    </location>
</feature>
<comment type="subcellular location">
    <subcellularLocation>
        <location evidence="1">Cytoplasm</location>
        <location evidence="1">Cytoskeleton</location>
    </subcellularLocation>
</comment>
<accession>A0ABD2IK29</accession>
<keyword evidence="4" id="KW-0677">Repeat</keyword>
<dbReference type="PANTHER" id="PTHR16056">
    <property type="entry name" value="REGULATOR OF MICROTUBULE DYNAMICS PROTEIN"/>
    <property type="match status" value="1"/>
</dbReference>
<evidence type="ECO:0000256" key="7">
    <source>
        <dbReference type="ARBA" id="ARBA00039966"/>
    </source>
</evidence>
<keyword evidence="3" id="KW-0963">Cytoplasm</keyword>
<dbReference type="Proteomes" id="UP001620645">
    <property type="component" value="Unassembled WGS sequence"/>
</dbReference>
<keyword evidence="5" id="KW-0802">TPR repeat</keyword>
<dbReference type="SUPFAM" id="SSF48452">
    <property type="entry name" value="TPR-like"/>
    <property type="match status" value="1"/>
</dbReference>
<proteinExistence type="predicted"/>
<reference evidence="10 11" key="1">
    <citation type="submission" date="2024-10" db="EMBL/GenBank/DDBJ databases">
        <authorList>
            <person name="Kim D."/>
        </authorList>
    </citation>
    <scope>NUCLEOTIDE SEQUENCE [LARGE SCALE GENOMIC DNA]</scope>
    <source>
        <strain evidence="10">Taebaek</strain>
    </source>
</reference>